<dbReference type="InterPro" id="IPR013324">
    <property type="entry name" value="RNA_pol_sigma_r3/r4-like"/>
</dbReference>
<feature type="domain" description="RNA polymerase sigma-70 region 2" evidence="5">
    <location>
        <begin position="12"/>
        <end position="79"/>
    </location>
</feature>
<dbReference type="PANTHER" id="PTHR43133">
    <property type="entry name" value="RNA POLYMERASE ECF-TYPE SIGMA FACTO"/>
    <property type="match status" value="1"/>
</dbReference>
<keyword evidence="8" id="KW-1185">Reference proteome</keyword>
<dbReference type="Gene3D" id="1.10.10.10">
    <property type="entry name" value="Winged helix-like DNA-binding domain superfamily/Winged helix DNA-binding domain"/>
    <property type="match status" value="1"/>
</dbReference>
<name>A0ABS9BZY8_9BACT</name>
<evidence type="ECO:0000256" key="1">
    <source>
        <dbReference type="ARBA" id="ARBA00010641"/>
    </source>
</evidence>
<dbReference type="InterPro" id="IPR013249">
    <property type="entry name" value="RNA_pol_sigma70_r4_t2"/>
</dbReference>
<evidence type="ECO:0000313" key="7">
    <source>
        <dbReference type="EMBL" id="MCF1753352.1"/>
    </source>
</evidence>
<keyword evidence="4" id="KW-0804">Transcription</keyword>
<dbReference type="Pfam" id="PF08281">
    <property type="entry name" value="Sigma70_r4_2"/>
    <property type="match status" value="1"/>
</dbReference>
<dbReference type="NCBIfam" id="TIGR02937">
    <property type="entry name" value="sigma70-ECF"/>
    <property type="match status" value="1"/>
</dbReference>
<evidence type="ECO:0000259" key="5">
    <source>
        <dbReference type="Pfam" id="PF04542"/>
    </source>
</evidence>
<dbReference type="PANTHER" id="PTHR43133:SF45">
    <property type="entry name" value="RNA POLYMERASE ECF-TYPE SIGMA FACTOR"/>
    <property type="match status" value="1"/>
</dbReference>
<evidence type="ECO:0000313" key="8">
    <source>
        <dbReference type="Proteomes" id="UP001201449"/>
    </source>
</evidence>
<evidence type="ECO:0000256" key="2">
    <source>
        <dbReference type="ARBA" id="ARBA00023015"/>
    </source>
</evidence>
<comment type="similarity">
    <text evidence="1">Belongs to the sigma-70 factor family. ECF subfamily.</text>
</comment>
<evidence type="ECO:0000259" key="6">
    <source>
        <dbReference type="Pfam" id="PF08281"/>
    </source>
</evidence>
<keyword evidence="3" id="KW-0731">Sigma factor</keyword>
<dbReference type="SUPFAM" id="SSF88659">
    <property type="entry name" value="Sigma3 and sigma4 domains of RNA polymerase sigma factors"/>
    <property type="match status" value="1"/>
</dbReference>
<feature type="domain" description="RNA polymerase sigma factor 70 region 4 type 2" evidence="6">
    <location>
        <begin position="107"/>
        <end position="158"/>
    </location>
</feature>
<dbReference type="SUPFAM" id="SSF88946">
    <property type="entry name" value="Sigma2 domain of RNA polymerase sigma factors"/>
    <property type="match status" value="1"/>
</dbReference>
<reference evidence="7 8" key="1">
    <citation type="submission" date="2022-01" db="EMBL/GenBank/DDBJ databases">
        <title>Mariniradius saccharolyticus sp. nov., isolated from sediment of a river.</title>
        <authorList>
            <person name="Liu H."/>
        </authorList>
    </citation>
    <scope>NUCLEOTIDE SEQUENCE [LARGE SCALE GENOMIC DNA]</scope>
    <source>
        <strain evidence="7 8">RY-2</strain>
    </source>
</reference>
<sequence length="165" mass="19076">MSQEDKIRFQNLYLAHYPMVNRLCLGFLKGDSDQAKDLNQEVFIQVWNNLGKFREESSPKTWIYRITVNTCFNYLKREKVLAGKLEDAARSQESSTEIELTENDPVRALYEAMAALSEVDRLVTGLLLDEVSQEEIAAILGITEGNLRVKIHRIKLRLKKLIHHE</sequence>
<accession>A0ABS9BZY8</accession>
<protein>
    <submittedName>
        <fullName evidence="7">RNA polymerase sigma factor</fullName>
    </submittedName>
</protein>
<keyword evidence="2" id="KW-0805">Transcription regulation</keyword>
<dbReference type="EMBL" id="JAKEVZ010000029">
    <property type="protein sequence ID" value="MCF1753352.1"/>
    <property type="molecule type" value="Genomic_DNA"/>
</dbReference>
<dbReference type="Proteomes" id="UP001201449">
    <property type="component" value="Unassembled WGS sequence"/>
</dbReference>
<dbReference type="InterPro" id="IPR036388">
    <property type="entry name" value="WH-like_DNA-bd_sf"/>
</dbReference>
<gene>
    <name evidence="7" type="ORF">L0U89_19990</name>
</gene>
<organism evidence="7 8">
    <name type="scientific">Mariniradius sediminis</name>
    <dbReference type="NCBI Taxonomy" id="2909237"/>
    <lineage>
        <taxon>Bacteria</taxon>
        <taxon>Pseudomonadati</taxon>
        <taxon>Bacteroidota</taxon>
        <taxon>Cytophagia</taxon>
        <taxon>Cytophagales</taxon>
        <taxon>Cyclobacteriaceae</taxon>
        <taxon>Mariniradius</taxon>
    </lineage>
</organism>
<dbReference type="InterPro" id="IPR007627">
    <property type="entry name" value="RNA_pol_sigma70_r2"/>
</dbReference>
<comment type="caution">
    <text evidence="7">The sequence shown here is derived from an EMBL/GenBank/DDBJ whole genome shotgun (WGS) entry which is preliminary data.</text>
</comment>
<proteinExistence type="inferred from homology"/>
<dbReference type="Pfam" id="PF04542">
    <property type="entry name" value="Sigma70_r2"/>
    <property type="match status" value="1"/>
</dbReference>
<evidence type="ECO:0000256" key="4">
    <source>
        <dbReference type="ARBA" id="ARBA00023163"/>
    </source>
</evidence>
<dbReference type="RefSeq" id="WP_234863150.1">
    <property type="nucleotide sequence ID" value="NZ_JAKEVZ010000029.1"/>
</dbReference>
<dbReference type="InterPro" id="IPR013325">
    <property type="entry name" value="RNA_pol_sigma_r2"/>
</dbReference>
<dbReference type="InterPro" id="IPR039425">
    <property type="entry name" value="RNA_pol_sigma-70-like"/>
</dbReference>
<dbReference type="Gene3D" id="1.10.1740.10">
    <property type="match status" value="1"/>
</dbReference>
<dbReference type="InterPro" id="IPR014284">
    <property type="entry name" value="RNA_pol_sigma-70_dom"/>
</dbReference>
<evidence type="ECO:0000256" key="3">
    <source>
        <dbReference type="ARBA" id="ARBA00023082"/>
    </source>
</evidence>